<feature type="domain" description="M23ase beta-sheet core" evidence="4">
    <location>
        <begin position="299"/>
        <end position="390"/>
    </location>
</feature>
<keyword evidence="2" id="KW-0175">Coiled coil</keyword>
<dbReference type="PATRIC" id="fig|742817.3.peg.2599"/>
<feature type="coiled-coil region" evidence="2">
    <location>
        <begin position="25"/>
        <end position="52"/>
    </location>
</feature>
<dbReference type="Proteomes" id="UP000004892">
    <property type="component" value="Unassembled WGS sequence"/>
</dbReference>
<comment type="caution">
    <text evidence="5">The sequence shown here is derived from an EMBL/GenBank/DDBJ whole genome shotgun (WGS) entry which is preliminary data.</text>
</comment>
<dbReference type="Pfam" id="PF01551">
    <property type="entry name" value="Peptidase_M23"/>
    <property type="match status" value="1"/>
</dbReference>
<dbReference type="GO" id="GO:0004222">
    <property type="term" value="F:metalloendopeptidase activity"/>
    <property type="evidence" value="ECO:0007669"/>
    <property type="project" value="TreeGrafter"/>
</dbReference>
<gene>
    <name evidence="5" type="ORF">HMPREF9449_02428</name>
</gene>
<dbReference type="EMBL" id="ADMC01000025">
    <property type="protein sequence ID" value="EHP46811.1"/>
    <property type="molecule type" value="Genomic_DNA"/>
</dbReference>
<dbReference type="STRING" id="742817.HMPREF9449_02428"/>
<sequence length="396" mass="46184">MKIQPIFILILFLFSLTNSVCAQSIQSIQKEKERSEKEIAYLNKLLNEAKNNKHISLGRLNIIQQKIIQSRKIITSLKQEVFYFEEQIKENEIRLTELTHKRESMLDLYSKLIYGLWKKKDNINKLMFIFSSSDFNQAYNRYKYFEQIQSYSKRQLIQISQINDSLYIQNIQLKEYVNQKNEALKEIDIKNADLLAQQRNEKQLVQELQKKEKDIVRKLQSEQKNRNRLAKELDKLIASQAKKSGSLTSAYKMTPEEKLVSEDFAKNKGKLPWPVNQGVISEKFGVNVHPIYKRVEMINNGISISTLKNADIRTVFNGVVSEILFMPGFNNVIIVQHGNYFTVYSNLADVVVKKGQKVTTKQIIGKIAYDQDNGSVLNFQVWKNMDKLDPESWLAR</sequence>
<keyword evidence="1 3" id="KW-0732">Signal</keyword>
<evidence type="ECO:0000259" key="4">
    <source>
        <dbReference type="Pfam" id="PF01551"/>
    </source>
</evidence>
<dbReference type="eggNOG" id="COG4942">
    <property type="taxonomic scope" value="Bacteria"/>
</dbReference>
<dbReference type="Gene3D" id="2.70.70.10">
    <property type="entry name" value="Glucose Permease (Domain IIA)"/>
    <property type="match status" value="1"/>
</dbReference>
<feature type="chain" id="PRO_5003548740" description="M23ase beta-sheet core domain-containing protein" evidence="3">
    <location>
        <begin position="23"/>
        <end position="396"/>
    </location>
</feature>
<proteinExistence type="predicted"/>
<dbReference type="HOGENOM" id="CLU_029425_4_2_10"/>
<reference evidence="5 6" key="1">
    <citation type="submission" date="2012-01" db="EMBL/GenBank/DDBJ databases">
        <title>The Genome Sequence of Odoribacter laneus YIT 12061.</title>
        <authorList>
            <consortium name="The Broad Institute Genome Sequencing Platform"/>
            <person name="Earl A."/>
            <person name="Ward D."/>
            <person name="Feldgarden M."/>
            <person name="Gevers D."/>
            <person name="Morotomi M."/>
            <person name="Young S.K."/>
            <person name="Zeng Q."/>
            <person name="Gargeya S."/>
            <person name="Fitzgerald M."/>
            <person name="Haas B."/>
            <person name="Abouelleil A."/>
            <person name="Alvarado L."/>
            <person name="Arachchi H.M."/>
            <person name="Berlin A."/>
            <person name="Chapman S.B."/>
            <person name="Gearin G."/>
            <person name="Goldberg J."/>
            <person name="Griggs A."/>
            <person name="Gujja S."/>
            <person name="Hansen M."/>
            <person name="Heiman D."/>
            <person name="Howarth C."/>
            <person name="Larimer J."/>
            <person name="Lui A."/>
            <person name="MacDonald P.J.P."/>
            <person name="McCowen C."/>
            <person name="Montmayeur A."/>
            <person name="Murphy C."/>
            <person name="Neiman D."/>
            <person name="Pearson M."/>
            <person name="Priest M."/>
            <person name="Roberts A."/>
            <person name="Saif S."/>
            <person name="Shea T."/>
            <person name="Sisk P."/>
            <person name="Stolte C."/>
            <person name="Sykes S."/>
            <person name="Wortman J."/>
            <person name="Nusbaum C."/>
            <person name="Birren B."/>
        </authorList>
    </citation>
    <scope>NUCLEOTIDE SEQUENCE [LARGE SCALE GENOMIC DNA]</scope>
    <source>
        <strain evidence="5 6">YIT 12061</strain>
    </source>
</reference>
<dbReference type="InterPro" id="IPR016047">
    <property type="entry name" value="M23ase_b-sheet_dom"/>
</dbReference>
<dbReference type="AlphaFoldDB" id="H1DJ49"/>
<dbReference type="PANTHER" id="PTHR21666:SF289">
    <property type="entry name" value="L-ALA--D-GLU ENDOPEPTIDASE"/>
    <property type="match status" value="1"/>
</dbReference>
<dbReference type="PANTHER" id="PTHR21666">
    <property type="entry name" value="PEPTIDASE-RELATED"/>
    <property type="match status" value="1"/>
</dbReference>
<accession>H1DJ49</accession>
<dbReference type="GeneID" id="98069967"/>
<dbReference type="Gene3D" id="6.10.250.3150">
    <property type="match status" value="1"/>
</dbReference>
<protein>
    <recommendedName>
        <fullName evidence="4">M23ase beta-sheet core domain-containing protein</fullName>
    </recommendedName>
</protein>
<dbReference type="RefSeq" id="WP_009137574.1">
    <property type="nucleotide sequence ID" value="NZ_JH594596.1"/>
</dbReference>
<name>H1DJ49_9BACT</name>
<evidence type="ECO:0000313" key="5">
    <source>
        <dbReference type="EMBL" id="EHP46811.1"/>
    </source>
</evidence>
<dbReference type="SUPFAM" id="SSF51261">
    <property type="entry name" value="Duplicated hybrid motif"/>
    <property type="match status" value="1"/>
</dbReference>
<feature type="coiled-coil region" evidence="2">
    <location>
        <begin position="173"/>
        <end position="239"/>
    </location>
</feature>
<evidence type="ECO:0000313" key="6">
    <source>
        <dbReference type="Proteomes" id="UP000004892"/>
    </source>
</evidence>
<evidence type="ECO:0000256" key="3">
    <source>
        <dbReference type="SAM" id="SignalP"/>
    </source>
</evidence>
<evidence type="ECO:0000256" key="2">
    <source>
        <dbReference type="SAM" id="Coils"/>
    </source>
</evidence>
<feature type="signal peptide" evidence="3">
    <location>
        <begin position="1"/>
        <end position="22"/>
    </location>
</feature>
<evidence type="ECO:0000256" key="1">
    <source>
        <dbReference type="ARBA" id="ARBA00022729"/>
    </source>
</evidence>
<organism evidence="5 6">
    <name type="scientific">Odoribacter laneus YIT 12061</name>
    <dbReference type="NCBI Taxonomy" id="742817"/>
    <lineage>
        <taxon>Bacteria</taxon>
        <taxon>Pseudomonadati</taxon>
        <taxon>Bacteroidota</taxon>
        <taxon>Bacteroidia</taxon>
        <taxon>Bacteroidales</taxon>
        <taxon>Odoribacteraceae</taxon>
        <taxon>Odoribacter</taxon>
    </lineage>
</organism>
<dbReference type="InterPro" id="IPR011055">
    <property type="entry name" value="Dup_hybrid_motif"/>
</dbReference>
<dbReference type="InterPro" id="IPR050570">
    <property type="entry name" value="Cell_wall_metabolism_enzyme"/>
</dbReference>
<dbReference type="CDD" id="cd12797">
    <property type="entry name" value="M23_peptidase"/>
    <property type="match status" value="1"/>
</dbReference>
<keyword evidence="6" id="KW-1185">Reference proteome</keyword>